<evidence type="ECO:0000313" key="3">
    <source>
        <dbReference type="Proteomes" id="UP001501490"/>
    </source>
</evidence>
<evidence type="ECO:0000313" key="2">
    <source>
        <dbReference type="EMBL" id="GAA3631666.1"/>
    </source>
</evidence>
<sequence>MDMNMPAIRTASGTTQCAISVDGAAGAAALTGGEAGAAPDLGPAALGPAPFDGPVRTVGDDTSATGAAPVSTEVADTGPAVSVLTRGGS</sequence>
<evidence type="ECO:0000256" key="1">
    <source>
        <dbReference type="SAM" id="MobiDB-lite"/>
    </source>
</evidence>
<gene>
    <name evidence="2" type="ORF">GCM10022236_37800</name>
</gene>
<protein>
    <submittedName>
        <fullName evidence="2">Uncharacterized protein</fullName>
    </submittedName>
</protein>
<reference evidence="3" key="1">
    <citation type="journal article" date="2019" name="Int. J. Syst. Evol. Microbiol.">
        <title>The Global Catalogue of Microorganisms (GCM) 10K type strain sequencing project: providing services to taxonomists for standard genome sequencing and annotation.</title>
        <authorList>
            <consortium name="The Broad Institute Genomics Platform"/>
            <consortium name="The Broad Institute Genome Sequencing Center for Infectious Disease"/>
            <person name="Wu L."/>
            <person name="Ma J."/>
        </authorList>
    </citation>
    <scope>NUCLEOTIDE SEQUENCE [LARGE SCALE GENOMIC DNA]</scope>
    <source>
        <strain evidence="3">JCM 16929</strain>
    </source>
</reference>
<feature type="compositionally biased region" description="Low complexity" evidence="1">
    <location>
        <begin position="33"/>
        <end position="54"/>
    </location>
</feature>
<feature type="region of interest" description="Disordered" evidence="1">
    <location>
        <begin position="33"/>
        <end position="89"/>
    </location>
</feature>
<dbReference type="Proteomes" id="UP001501490">
    <property type="component" value="Unassembled WGS sequence"/>
</dbReference>
<name>A0ABP7AFX9_9ACTN</name>
<organism evidence="2 3">
    <name type="scientific">Microlunatus ginsengisoli</name>
    <dbReference type="NCBI Taxonomy" id="363863"/>
    <lineage>
        <taxon>Bacteria</taxon>
        <taxon>Bacillati</taxon>
        <taxon>Actinomycetota</taxon>
        <taxon>Actinomycetes</taxon>
        <taxon>Propionibacteriales</taxon>
        <taxon>Propionibacteriaceae</taxon>
        <taxon>Microlunatus</taxon>
    </lineage>
</organism>
<accession>A0ABP7AFX9</accession>
<keyword evidence="3" id="KW-1185">Reference proteome</keyword>
<comment type="caution">
    <text evidence="2">The sequence shown here is derived from an EMBL/GenBank/DDBJ whole genome shotgun (WGS) entry which is preliminary data.</text>
</comment>
<dbReference type="EMBL" id="BAABAB010000028">
    <property type="protein sequence ID" value="GAA3631666.1"/>
    <property type="molecule type" value="Genomic_DNA"/>
</dbReference>
<proteinExistence type="predicted"/>